<reference evidence="10" key="1">
    <citation type="submission" date="2021-01" db="UniProtKB">
        <authorList>
            <consortium name="EnsemblPlants"/>
        </authorList>
    </citation>
    <scope>IDENTIFICATION</scope>
</reference>
<dbReference type="EnsemblPlants" id="Kaladp0001s0274.1.v1.1">
    <property type="protein sequence ID" value="Kaladp0001s0274.1.v1.1.CDS.1"/>
    <property type="gene ID" value="Kaladp0001s0274.v1.1"/>
</dbReference>
<evidence type="ECO:0000256" key="2">
    <source>
        <dbReference type="ARBA" id="ARBA00005531"/>
    </source>
</evidence>
<proteinExistence type="inferred from homology"/>
<dbReference type="Gramene" id="Kaladp0001s0274.1.v1.1">
    <property type="protein sequence ID" value="Kaladp0001s0274.1.v1.1.CDS.1"/>
    <property type="gene ID" value="Kaladp0001s0274.v1.1"/>
</dbReference>
<evidence type="ECO:0000256" key="6">
    <source>
        <dbReference type="PIRNR" id="PIRNR036417"/>
    </source>
</evidence>
<dbReference type="Pfam" id="PF08541">
    <property type="entry name" value="ACP_syn_III_C"/>
    <property type="match status" value="1"/>
</dbReference>
<dbReference type="EC" id="2.3.1.-" evidence="6"/>
<keyword evidence="7" id="KW-1133">Transmembrane helix</keyword>
<dbReference type="PANTHER" id="PTHR31561">
    <property type="entry name" value="3-KETOACYL-COA SYNTHASE"/>
    <property type="match status" value="1"/>
</dbReference>
<comment type="pathway">
    <text evidence="1 6">Lipid metabolism; fatty acid biosynthesis.</text>
</comment>
<evidence type="ECO:0000256" key="4">
    <source>
        <dbReference type="ARBA" id="ARBA00023315"/>
    </source>
</evidence>
<evidence type="ECO:0000259" key="8">
    <source>
        <dbReference type="Pfam" id="PF08392"/>
    </source>
</evidence>
<dbReference type="Proteomes" id="UP000594263">
    <property type="component" value="Unplaced"/>
</dbReference>
<comment type="similarity">
    <text evidence="2 6">Belongs to the thiolase-like superfamily. Chalcone/stilbene synthases family.</text>
</comment>
<dbReference type="InterPro" id="IPR013747">
    <property type="entry name" value="ACP_syn_III_C"/>
</dbReference>
<evidence type="ECO:0000256" key="7">
    <source>
        <dbReference type="SAM" id="Phobius"/>
    </source>
</evidence>
<feature type="domain" description="FAE" evidence="8">
    <location>
        <begin position="41"/>
        <end position="328"/>
    </location>
</feature>
<dbReference type="CDD" id="cd00831">
    <property type="entry name" value="CHS_like"/>
    <property type="match status" value="1"/>
</dbReference>
<dbReference type="Pfam" id="PF08392">
    <property type="entry name" value="FAE1_CUT1_RppA"/>
    <property type="match status" value="1"/>
</dbReference>
<comment type="catalytic activity">
    <reaction evidence="5">
        <text>a very-long-chain acyl-CoA + malonyl-CoA + H(+) = a very-long-chain 3-oxoacyl-CoA + CO2 + CoA</text>
        <dbReference type="Rhea" id="RHEA:32727"/>
        <dbReference type="ChEBI" id="CHEBI:15378"/>
        <dbReference type="ChEBI" id="CHEBI:16526"/>
        <dbReference type="ChEBI" id="CHEBI:57287"/>
        <dbReference type="ChEBI" id="CHEBI:57384"/>
        <dbReference type="ChEBI" id="CHEBI:90725"/>
        <dbReference type="ChEBI" id="CHEBI:90736"/>
        <dbReference type="EC" id="2.3.1.199"/>
    </reaction>
</comment>
<dbReference type="OMA" id="FFKPRCI"/>
<dbReference type="InterPro" id="IPR016039">
    <property type="entry name" value="Thiolase-like"/>
</dbReference>
<dbReference type="UniPathway" id="UPA00094"/>
<dbReference type="GO" id="GO:0009922">
    <property type="term" value="F:fatty acid elongase activity"/>
    <property type="evidence" value="ECO:0007669"/>
    <property type="project" value="UniProtKB-EC"/>
</dbReference>
<name>A0A7N0R8V5_KALFE</name>
<sequence>MLLSELIAGSTSSITDPAACGAYGRLIPVALSAVLVLVVYLFTRSSQVYLVDFVCCRPPDHLRVPISNMIETFAICGDFSRESVDFKAKVLAKSGIGDEAYMPISLHQTHPDNSIKASREEIEVVLFPIVDELLSKHNVNPRSIGIIVSNCSLFCPTPSITAMIINKFELRSNVKSISLAGMGCSASLLSVSLAKELLKVHKNSLALIVSMEAVSPSAYMGQTKSKLLANTLFRMGGVAILLSNRKQDRSSSKYKLQHLIRTHAGSDGSAYSSVFQEPDKDGNVGVSLSKMLLHVAGKTLTKNITDLAPLVLPYSEQLKYAWSVIRQRIWVPDKQSRTCTCTHVPNFKKAVEHFCIHAGGRAVIDTVEENLRLQKEDAEASKMTLYRFGNTSSSSIWYELSYLEAKGRVEKGDRVWQIAFGSGFKCNSAVWKCISHIEPNQRNVWSDRIHRYPVESSTENDALIR</sequence>
<dbReference type="Gene3D" id="3.40.47.10">
    <property type="match status" value="1"/>
</dbReference>
<dbReference type="AlphaFoldDB" id="A0A7N0R8V5"/>
<dbReference type="InterPro" id="IPR012392">
    <property type="entry name" value="3-ktacl-CoA_syn"/>
</dbReference>
<accession>A0A7N0R8V5</accession>
<evidence type="ECO:0000313" key="11">
    <source>
        <dbReference type="Proteomes" id="UP000594263"/>
    </source>
</evidence>
<evidence type="ECO:0000259" key="9">
    <source>
        <dbReference type="Pfam" id="PF08541"/>
    </source>
</evidence>
<keyword evidence="7" id="KW-0812">Transmembrane</keyword>
<keyword evidence="4 6" id="KW-0012">Acyltransferase</keyword>
<keyword evidence="11" id="KW-1185">Reference proteome</keyword>
<dbReference type="PIRSF" id="PIRSF036417">
    <property type="entry name" value="3-ktacl-CoA_syn"/>
    <property type="match status" value="1"/>
</dbReference>
<keyword evidence="7" id="KW-0472">Membrane</keyword>
<evidence type="ECO:0000256" key="1">
    <source>
        <dbReference type="ARBA" id="ARBA00005194"/>
    </source>
</evidence>
<organism evidence="10 11">
    <name type="scientific">Kalanchoe fedtschenkoi</name>
    <name type="common">Lavender scallops</name>
    <name type="synonym">South American air plant</name>
    <dbReference type="NCBI Taxonomy" id="63787"/>
    <lineage>
        <taxon>Eukaryota</taxon>
        <taxon>Viridiplantae</taxon>
        <taxon>Streptophyta</taxon>
        <taxon>Embryophyta</taxon>
        <taxon>Tracheophyta</taxon>
        <taxon>Spermatophyta</taxon>
        <taxon>Magnoliopsida</taxon>
        <taxon>eudicotyledons</taxon>
        <taxon>Gunneridae</taxon>
        <taxon>Pentapetalae</taxon>
        <taxon>Saxifragales</taxon>
        <taxon>Crassulaceae</taxon>
        <taxon>Kalanchoe</taxon>
    </lineage>
</organism>
<evidence type="ECO:0000256" key="3">
    <source>
        <dbReference type="ARBA" id="ARBA00022679"/>
    </source>
</evidence>
<protein>
    <recommendedName>
        <fullName evidence="6">3-ketoacyl-CoA synthase</fullName>
        <ecNumber evidence="6">2.3.1.-</ecNumber>
    </recommendedName>
</protein>
<dbReference type="GO" id="GO:0016020">
    <property type="term" value="C:membrane"/>
    <property type="evidence" value="ECO:0007669"/>
    <property type="project" value="InterPro"/>
</dbReference>
<dbReference type="GO" id="GO:0006633">
    <property type="term" value="P:fatty acid biosynthetic process"/>
    <property type="evidence" value="ECO:0007669"/>
    <property type="project" value="UniProtKB-UniPathway"/>
</dbReference>
<feature type="transmembrane region" description="Helical" evidence="7">
    <location>
        <begin position="22"/>
        <end position="42"/>
    </location>
</feature>
<keyword evidence="3 6" id="KW-0808">Transferase</keyword>
<dbReference type="InterPro" id="IPR013601">
    <property type="entry name" value="FAE1_typ3_polyketide_synth"/>
</dbReference>
<feature type="domain" description="Beta-ketoacyl-[acyl-carrier-protein] synthase III C-terminal" evidence="9">
    <location>
        <begin position="349"/>
        <end position="432"/>
    </location>
</feature>
<evidence type="ECO:0000256" key="5">
    <source>
        <dbReference type="ARBA" id="ARBA00047375"/>
    </source>
</evidence>
<evidence type="ECO:0000313" key="10">
    <source>
        <dbReference type="EnsemblPlants" id="Kaladp0001s0274.1.v1.1.CDS.1"/>
    </source>
</evidence>
<dbReference type="SUPFAM" id="SSF53901">
    <property type="entry name" value="Thiolase-like"/>
    <property type="match status" value="2"/>
</dbReference>